<feature type="transmembrane region" description="Helical" evidence="1">
    <location>
        <begin position="6"/>
        <end position="25"/>
    </location>
</feature>
<protein>
    <recommendedName>
        <fullName evidence="4">Transmembrane protein</fullName>
    </recommendedName>
</protein>
<evidence type="ECO:0008006" key="4">
    <source>
        <dbReference type="Google" id="ProtNLM"/>
    </source>
</evidence>
<evidence type="ECO:0000313" key="2">
    <source>
        <dbReference type="EMBL" id="WVZ24722.1"/>
    </source>
</evidence>
<keyword evidence="1" id="KW-0812">Transmembrane</keyword>
<keyword evidence="1" id="KW-1133">Transmembrane helix</keyword>
<dbReference type="EMBL" id="CP144700">
    <property type="protein sequence ID" value="WVZ24722.1"/>
    <property type="molecule type" value="Genomic_DNA"/>
</dbReference>
<dbReference type="Proteomes" id="UP001374535">
    <property type="component" value="Chromosome 1"/>
</dbReference>
<sequence length="103" mass="12283">MSRNGLFWFGFGFTAAYTYLSLSVWHDVKAQRSVLYRCWERVFVLENRISQIESFSPKHSSTPSSSSDKVIHLFFSPYLPLILVSNHVVQFCHNFFYFQWRNF</sequence>
<name>A0AAQ3SBK6_VIGMU</name>
<organism evidence="2 3">
    <name type="scientific">Vigna mungo</name>
    <name type="common">Black gram</name>
    <name type="synonym">Phaseolus mungo</name>
    <dbReference type="NCBI Taxonomy" id="3915"/>
    <lineage>
        <taxon>Eukaryota</taxon>
        <taxon>Viridiplantae</taxon>
        <taxon>Streptophyta</taxon>
        <taxon>Embryophyta</taxon>
        <taxon>Tracheophyta</taxon>
        <taxon>Spermatophyta</taxon>
        <taxon>Magnoliopsida</taxon>
        <taxon>eudicotyledons</taxon>
        <taxon>Gunneridae</taxon>
        <taxon>Pentapetalae</taxon>
        <taxon>rosids</taxon>
        <taxon>fabids</taxon>
        <taxon>Fabales</taxon>
        <taxon>Fabaceae</taxon>
        <taxon>Papilionoideae</taxon>
        <taxon>50 kb inversion clade</taxon>
        <taxon>NPAAA clade</taxon>
        <taxon>indigoferoid/millettioid clade</taxon>
        <taxon>Phaseoleae</taxon>
        <taxon>Vigna</taxon>
    </lineage>
</organism>
<dbReference type="AlphaFoldDB" id="A0AAQ3SBK6"/>
<reference evidence="2 3" key="1">
    <citation type="journal article" date="2023" name="Life. Sci Alliance">
        <title>Evolutionary insights into 3D genome organization and epigenetic landscape of Vigna mungo.</title>
        <authorList>
            <person name="Junaid A."/>
            <person name="Singh B."/>
            <person name="Bhatia S."/>
        </authorList>
    </citation>
    <scope>NUCLEOTIDE SEQUENCE [LARGE SCALE GENOMIC DNA]</scope>
    <source>
        <strain evidence="2">Urdbean</strain>
    </source>
</reference>
<proteinExistence type="predicted"/>
<accession>A0AAQ3SBK6</accession>
<keyword evidence="1" id="KW-0472">Membrane</keyword>
<evidence type="ECO:0000256" key="1">
    <source>
        <dbReference type="SAM" id="Phobius"/>
    </source>
</evidence>
<evidence type="ECO:0000313" key="3">
    <source>
        <dbReference type="Proteomes" id="UP001374535"/>
    </source>
</evidence>
<keyword evidence="3" id="KW-1185">Reference proteome</keyword>
<gene>
    <name evidence="2" type="ORF">V8G54_003266</name>
</gene>